<evidence type="ECO:0000313" key="1">
    <source>
        <dbReference type="EMBL" id="MCI20789.1"/>
    </source>
</evidence>
<dbReference type="EMBL" id="LXQA010121683">
    <property type="protein sequence ID" value="MCI20789.1"/>
    <property type="molecule type" value="Genomic_DNA"/>
</dbReference>
<dbReference type="Proteomes" id="UP000265520">
    <property type="component" value="Unassembled WGS sequence"/>
</dbReference>
<name>A0A392QA92_9FABA</name>
<reference evidence="1 2" key="1">
    <citation type="journal article" date="2018" name="Front. Plant Sci.">
        <title>Red Clover (Trifolium pratense) and Zigzag Clover (T. medium) - A Picture of Genomic Similarities and Differences.</title>
        <authorList>
            <person name="Dluhosova J."/>
            <person name="Istvanek J."/>
            <person name="Nedelnik J."/>
            <person name="Repkova J."/>
        </authorList>
    </citation>
    <scope>NUCLEOTIDE SEQUENCE [LARGE SCALE GENOMIC DNA]</scope>
    <source>
        <strain evidence="2">cv. 10/8</strain>
        <tissue evidence="1">Leaf</tissue>
    </source>
</reference>
<keyword evidence="2" id="KW-1185">Reference proteome</keyword>
<proteinExistence type="predicted"/>
<dbReference type="AlphaFoldDB" id="A0A392QA92"/>
<comment type="caution">
    <text evidence="1">The sequence shown here is derived from an EMBL/GenBank/DDBJ whole genome shotgun (WGS) entry which is preliminary data.</text>
</comment>
<evidence type="ECO:0000313" key="2">
    <source>
        <dbReference type="Proteomes" id="UP000265520"/>
    </source>
</evidence>
<organism evidence="1 2">
    <name type="scientific">Trifolium medium</name>
    <dbReference type="NCBI Taxonomy" id="97028"/>
    <lineage>
        <taxon>Eukaryota</taxon>
        <taxon>Viridiplantae</taxon>
        <taxon>Streptophyta</taxon>
        <taxon>Embryophyta</taxon>
        <taxon>Tracheophyta</taxon>
        <taxon>Spermatophyta</taxon>
        <taxon>Magnoliopsida</taxon>
        <taxon>eudicotyledons</taxon>
        <taxon>Gunneridae</taxon>
        <taxon>Pentapetalae</taxon>
        <taxon>rosids</taxon>
        <taxon>fabids</taxon>
        <taxon>Fabales</taxon>
        <taxon>Fabaceae</taxon>
        <taxon>Papilionoideae</taxon>
        <taxon>50 kb inversion clade</taxon>
        <taxon>NPAAA clade</taxon>
        <taxon>Hologalegina</taxon>
        <taxon>IRL clade</taxon>
        <taxon>Trifolieae</taxon>
        <taxon>Trifolium</taxon>
    </lineage>
</organism>
<sequence length="32" mass="3541">MMLLKSLAYQLDSSAFGCGQSVKMIHFVLQGH</sequence>
<accession>A0A392QA92</accession>
<protein>
    <submittedName>
        <fullName evidence="1">Uncharacterized protein</fullName>
    </submittedName>
</protein>